<keyword evidence="2" id="KW-0963">Cytoplasm</keyword>
<dbReference type="PANTHER" id="PTHR10540">
    <property type="entry name" value="EUKARYOTIC TRANSLATION INITIATION FACTOR 3 SUBUNIT F-RELATED"/>
    <property type="match status" value="1"/>
</dbReference>
<gene>
    <name evidence="4" type="ORF">EV356DRAFT_448267</name>
</gene>
<dbReference type="PROSITE" id="PS50249">
    <property type="entry name" value="MPN"/>
    <property type="match status" value="1"/>
</dbReference>
<evidence type="ECO:0000259" key="3">
    <source>
        <dbReference type="PROSITE" id="PS50249"/>
    </source>
</evidence>
<comment type="function">
    <text evidence="2">Component of the COP9 signalosome complex (CSN), a complex involved in various cellular and developmental processes.</text>
</comment>
<dbReference type="GO" id="GO:0005737">
    <property type="term" value="C:cytoplasm"/>
    <property type="evidence" value="ECO:0007669"/>
    <property type="project" value="UniProtKB-SubCell"/>
</dbReference>
<evidence type="ECO:0000313" key="4">
    <source>
        <dbReference type="EMBL" id="KAF2233491.1"/>
    </source>
</evidence>
<organism evidence="4 5">
    <name type="scientific">Viridothelium virens</name>
    <name type="common">Speckled blister lichen</name>
    <name type="synonym">Trypethelium virens</name>
    <dbReference type="NCBI Taxonomy" id="1048519"/>
    <lineage>
        <taxon>Eukaryota</taxon>
        <taxon>Fungi</taxon>
        <taxon>Dikarya</taxon>
        <taxon>Ascomycota</taxon>
        <taxon>Pezizomycotina</taxon>
        <taxon>Dothideomycetes</taxon>
        <taxon>Dothideomycetes incertae sedis</taxon>
        <taxon>Trypetheliales</taxon>
        <taxon>Trypetheliaceae</taxon>
        <taxon>Viridothelium</taxon>
    </lineage>
</organism>
<protein>
    <recommendedName>
        <fullName evidence="2">COP9 signalosome complex subunit 6</fullName>
    </recommendedName>
</protein>
<sequence>MDESDTNPNPLVSIGRPPDTALQVQLHPLVLLTISDYVTRHTIRRHNTPIIGVILGQQNGRDITMEHAFECKASVENGCILMDADWFTERLEEYREVHKAPALDLVGGFALGPITGPLPEHVPVAQQLLNVNEAATLLLFHPSSVVDNASAGGKLPLSVYEAFYEPGSENEDKSTQLDKLGMGRQLKLKFRELDYSMDTGEAEMIGMDFVARGAGNATAVSSTAQAKPAAVADVGKGKGKAVTENSNEEDPDTLLSPEDEELIAQLTAKANAIKMLHQRINLIKAYLNSLPPSYLSDASIPISSTAPTDPQDPSQPPINHSILRSIQALVTRLSLLIPADREAFALQSSQQKSDVALIELLGSMTQTLQDAREMGKKFAVVDSVRNQGRKGTGASSMPFFNHGREGMLLD</sequence>
<dbReference type="CDD" id="cd08063">
    <property type="entry name" value="MPN_CSN6"/>
    <property type="match status" value="1"/>
</dbReference>
<keyword evidence="2" id="KW-0539">Nucleus</keyword>
<dbReference type="GO" id="GO:0000338">
    <property type="term" value="P:protein deneddylation"/>
    <property type="evidence" value="ECO:0007669"/>
    <property type="project" value="InterPro"/>
</dbReference>
<dbReference type="InterPro" id="IPR024969">
    <property type="entry name" value="EIF3F/CSN6-like_C"/>
</dbReference>
<keyword evidence="5" id="KW-1185">Reference proteome</keyword>
<dbReference type="Pfam" id="PF13012">
    <property type="entry name" value="MitMem_reg"/>
    <property type="match status" value="1"/>
</dbReference>
<comment type="subcellular location">
    <subcellularLocation>
        <location evidence="2">Cytoplasm</location>
    </subcellularLocation>
    <subcellularLocation>
        <location evidence="2">Nucleus</location>
    </subcellularLocation>
</comment>
<dbReference type="AlphaFoldDB" id="A0A6A6H6N5"/>
<feature type="domain" description="MPN" evidence="3">
    <location>
        <begin position="24"/>
        <end position="166"/>
    </location>
</feature>
<dbReference type="InterPro" id="IPR033859">
    <property type="entry name" value="MPN_CSN6"/>
</dbReference>
<dbReference type="PANTHER" id="PTHR10540:SF8">
    <property type="entry name" value="COP9 SIGNALOSOME COMPLEX SUBUNIT 6"/>
    <property type="match status" value="1"/>
</dbReference>
<comment type="similarity">
    <text evidence="1 2">Belongs to the peptidase M67A family. CSN6 subfamily.</text>
</comment>
<dbReference type="InterPro" id="IPR037518">
    <property type="entry name" value="MPN"/>
</dbReference>
<dbReference type="GO" id="GO:0008180">
    <property type="term" value="C:COP9 signalosome"/>
    <property type="evidence" value="ECO:0007669"/>
    <property type="project" value="UniProtKB-UniRule"/>
</dbReference>
<dbReference type="OrthoDB" id="1378at2759"/>
<evidence type="ECO:0000313" key="5">
    <source>
        <dbReference type="Proteomes" id="UP000800092"/>
    </source>
</evidence>
<proteinExistence type="inferred from homology"/>
<dbReference type="EMBL" id="ML991806">
    <property type="protein sequence ID" value="KAF2233491.1"/>
    <property type="molecule type" value="Genomic_DNA"/>
</dbReference>
<evidence type="ECO:0000256" key="1">
    <source>
        <dbReference type="ARBA" id="ARBA00010893"/>
    </source>
</evidence>
<dbReference type="Proteomes" id="UP000800092">
    <property type="component" value="Unassembled WGS sequence"/>
</dbReference>
<reference evidence="4" key="1">
    <citation type="journal article" date="2020" name="Stud. Mycol.">
        <title>101 Dothideomycetes genomes: a test case for predicting lifestyles and emergence of pathogens.</title>
        <authorList>
            <person name="Haridas S."/>
            <person name="Albert R."/>
            <person name="Binder M."/>
            <person name="Bloem J."/>
            <person name="Labutti K."/>
            <person name="Salamov A."/>
            <person name="Andreopoulos B."/>
            <person name="Baker S."/>
            <person name="Barry K."/>
            <person name="Bills G."/>
            <person name="Bluhm B."/>
            <person name="Cannon C."/>
            <person name="Castanera R."/>
            <person name="Culley D."/>
            <person name="Daum C."/>
            <person name="Ezra D."/>
            <person name="Gonzalez J."/>
            <person name="Henrissat B."/>
            <person name="Kuo A."/>
            <person name="Liang C."/>
            <person name="Lipzen A."/>
            <person name="Lutzoni F."/>
            <person name="Magnuson J."/>
            <person name="Mondo S."/>
            <person name="Nolan M."/>
            <person name="Ohm R."/>
            <person name="Pangilinan J."/>
            <person name="Park H.-J."/>
            <person name="Ramirez L."/>
            <person name="Alfaro M."/>
            <person name="Sun H."/>
            <person name="Tritt A."/>
            <person name="Yoshinaga Y."/>
            <person name="Zwiers L.-H."/>
            <person name="Turgeon B."/>
            <person name="Goodwin S."/>
            <person name="Spatafora J."/>
            <person name="Crous P."/>
            <person name="Grigoriev I."/>
        </authorList>
    </citation>
    <scope>NUCLEOTIDE SEQUENCE</scope>
    <source>
        <strain evidence="4">Tuck. ex Michener</strain>
    </source>
</reference>
<keyword evidence="2" id="KW-0736">Signalosome</keyword>
<name>A0A6A6H6N5_VIRVR</name>
<dbReference type="Gene3D" id="3.40.140.10">
    <property type="entry name" value="Cytidine Deaminase, domain 2"/>
    <property type="match status" value="1"/>
</dbReference>
<accession>A0A6A6H6N5</accession>
<evidence type="ECO:0000256" key="2">
    <source>
        <dbReference type="RuleBase" id="RU367006"/>
    </source>
</evidence>